<dbReference type="PANTHER" id="PTHR40260:SF2">
    <property type="entry name" value="BLR8190 PROTEIN"/>
    <property type="match status" value="1"/>
</dbReference>
<dbReference type="Gene3D" id="3.30.70.100">
    <property type="match status" value="1"/>
</dbReference>
<dbReference type="EMBL" id="FOWX01000021">
    <property type="protein sequence ID" value="SFP85964.1"/>
    <property type="molecule type" value="Genomic_DNA"/>
</dbReference>
<evidence type="ECO:0000313" key="3">
    <source>
        <dbReference type="Proteomes" id="UP000198784"/>
    </source>
</evidence>
<name>A0A1I5TSB8_9PSED</name>
<dbReference type="GO" id="GO:0016491">
    <property type="term" value="F:oxidoreductase activity"/>
    <property type="evidence" value="ECO:0007669"/>
    <property type="project" value="InterPro"/>
</dbReference>
<proteinExistence type="predicted"/>
<dbReference type="Pfam" id="PF07110">
    <property type="entry name" value="EthD"/>
    <property type="match status" value="1"/>
</dbReference>
<dbReference type="RefSeq" id="WP_090502692.1">
    <property type="nucleotide sequence ID" value="NZ_FOWX01000021.1"/>
</dbReference>
<gene>
    <name evidence="2" type="ORF">SAMN05216190_12178</name>
</gene>
<sequence>MIKVSVMYANKPGARFDHAYYRDKHMPLVQARMGDSCKFYTVDKGLAGGGPGEPATYVGMCHIYCDSIEAFQTGFAPHAQEIMADIANYTDQTPIIQFSEVVVGQS</sequence>
<dbReference type="InterPro" id="IPR009799">
    <property type="entry name" value="EthD_dom"/>
</dbReference>
<feature type="domain" description="EthD" evidence="1">
    <location>
        <begin position="18"/>
        <end position="92"/>
    </location>
</feature>
<protein>
    <recommendedName>
        <fullName evidence="1">EthD domain-containing protein</fullName>
    </recommendedName>
</protein>
<dbReference type="PANTHER" id="PTHR40260">
    <property type="entry name" value="BLR8190 PROTEIN"/>
    <property type="match status" value="1"/>
</dbReference>
<evidence type="ECO:0000259" key="1">
    <source>
        <dbReference type="Pfam" id="PF07110"/>
    </source>
</evidence>
<dbReference type="InterPro" id="IPR011008">
    <property type="entry name" value="Dimeric_a/b-barrel"/>
</dbReference>
<organism evidence="2 3">
    <name type="scientific">Pseudomonas borbori</name>
    <dbReference type="NCBI Taxonomy" id="289003"/>
    <lineage>
        <taxon>Bacteria</taxon>
        <taxon>Pseudomonadati</taxon>
        <taxon>Pseudomonadota</taxon>
        <taxon>Gammaproteobacteria</taxon>
        <taxon>Pseudomonadales</taxon>
        <taxon>Pseudomonadaceae</taxon>
        <taxon>Pseudomonas</taxon>
    </lineage>
</organism>
<dbReference type="AlphaFoldDB" id="A0A1I5TSB8"/>
<evidence type="ECO:0000313" key="2">
    <source>
        <dbReference type="EMBL" id="SFP85964.1"/>
    </source>
</evidence>
<dbReference type="SUPFAM" id="SSF54909">
    <property type="entry name" value="Dimeric alpha+beta barrel"/>
    <property type="match status" value="1"/>
</dbReference>
<reference evidence="3" key="1">
    <citation type="submission" date="2016-10" db="EMBL/GenBank/DDBJ databases">
        <authorList>
            <person name="Varghese N."/>
            <person name="Submissions S."/>
        </authorList>
    </citation>
    <scope>NUCLEOTIDE SEQUENCE [LARGE SCALE GENOMIC DNA]</scope>
    <source>
        <strain evidence="3">DSM 17834</strain>
    </source>
</reference>
<keyword evidence="3" id="KW-1185">Reference proteome</keyword>
<accession>A0A1I5TSB8</accession>
<dbReference type="NCBIfam" id="TIGR02118">
    <property type="entry name" value="EthD family reductase"/>
    <property type="match status" value="1"/>
</dbReference>
<dbReference type="Proteomes" id="UP000198784">
    <property type="component" value="Unassembled WGS sequence"/>
</dbReference>
<dbReference type="OrthoDB" id="5343971at2"/>